<evidence type="ECO:0000313" key="1">
    <source>
        <dbReference type="EMBL" id="MDR7666947.1"/>
    </source>
</evidence>
<reference evidence="2" key="1">
    <citation type="submission" date="2023-07" db="EMBL/GenBank/DDBJ databases">
        <title>Whole-genome sequencing of a new Methanosarcina sp. Z-7115.</title>
        <authorList>
            <person name="Zhilina T.N."/>
            <person name="Merkel A.Y."/>
        </authorList>
    </citation>
    <scope>NUCLEOTIDE SEQUENCE [LARGE SCALE GENOMIC DNA]</scope>
    <source>
        <strain evidence="2">Z-7115</strain>
    </source>
</reference>
<gene>
    <name evidence="1" type="ORF">RG963_14390</name>
</gene>
<proteinExistence type="predicted"/>
<sequence length="48" mass="5682">MALELYDGSLRGISGKFNEDEVFKIEMRSWRILKSNFPTKRSMLQPFN</sequence>
<dbReference type="EMBL" id="JAVKPK010000077">
    <property type="protein sequence ID" value="MDR7666947.1"/>
    <property type="molecule type" value="Genomic_DNA"/>
</dbReference>
<dbReference type="Proteomes" id="UP001246244">
    <property type="component" value="Unassembled WGS sequence"/>
</dbReference>
<comment type="caution">
    <text evidence="1">The sequence shown here is derived from an EMBL/GenBank/DDBJ whole genome shotgun (WGS) entry which is preliminary data.</text>
</comment>
<organism evidence="1 2">
    <name type="scientific">Methanosarcina baikalica</name>
    <dbReference type="NCBI Taxonomy" id="3073890"/>
    <lineage>
        <taxon>Archaea</taxon>
        <taxon>Methanobacteriati</taxon>
        <taxon>Methanobacteriota</taxon>
        <taxon>Stenosarchaea group</taxon>
        <taxon>Methanomicrobia</taxon>
        <taxon>Methanosarcinales</taxon>
        <taxon>Methanosarcinaceae</taxon>
        <taxon>Methanosarcina</taxon>
    </lineage>
</organism>
<protein>
    <submittedName>
        <fullName evidence="1">Uncharacterized protein</fullName>
    </submittedName>
</protein>
<evidence type="ECO:0000313" key="2">
    <source>
        <dbReference type="Proteomes" id="UP001246244"/>
    </source>
</evidence>
<keyword evidence="2" id="KW-1185">Reference proteome</keyword>
<accession>A0ABU2D4T5</accession>
<name>A0ABU2D4T5_9EURY</name>
<dbReference type="RefSeq" id="WP_310576976.1">
    <property type="nucleotide sequence ID" value="NZ_JAVKPK010000077.1"/>
</dbReference>